<accession>A0A4Y7KG67</accession>
<reference evidence="1 2" key="1">
    <citation type="journal article" date="2018" name="Science">
        <title>The opium poppy genome and morphinan production.</title>
        <authorList>
            <person name="Guo L."/>
            <person name="Winzer T."/>
            <person name="Yang X."/>
            <person name="Li Y."/>
            <person name="Ning Z."/>
            <person name="He Z."/>
            <person name="Teodor R."/>
            <person name="Lu Y."/>
            <person name="Bowser T.A."/>
            <person name="Graham I.A."/>
            <person name="Ye K."/>
        </authorList>
    </citation>
    <scope>NUCLEOTIDE SEQUENCE [LARGE SCALE GENOMIC DNA]</scope>
    <source>
        <strain evidence="2">cv. HN1</strain>
        <tissue evidence="1">Leaves</tissue>
    </source>
</reference>
<keyword evidence="2" id="KW-1185">Reference proteome</keyword>
<dbReference type="AlphaFoldDB" id="A0A4Y7KG67"/>
<proteinExistence type="predicted"/>
<dbReference type="EMBL" id="CM010721">
    <property type="protein sequence ID" value="RZC71151.1"/>
    <property type="molecule type" value="Genomic_DNA"/>
</dbReference>
<organism evidence="1 2">
    <name type="scientific">Papaver somniferum</name>
    <name type="common">Opium poppy</name>
    <dbReference type="NCBI Taxonomy" id="3469"/>
    <lineage>
        <taxon>Eukaryota</taxon>
        <taxon>Viridiplantae</taxon>
        <taxon>Streptophyta</taxon>
        <taxon>Embryophyta</taxon>
        <taxon>Tracheophyta</taxon>
        <taxon>Spermatophyta</taxon>
        <taxon>Magnoliopsida</taxon>
        <taxon>Ranunculales</taxon>
        <taxon>Papaveraceae</taxon>
        <taxon>Papaveroideae</taxon>
        <taxon>Papaver</taxon>
    </lineage>
</organism>
<dbReference type="Proteomes" id="UP000316621">
    <property type="component" value="Chromosome 7"/>
</dbReference>
<dbReference type="Gramene" id="RZC71151">
    <property type="protein sequence ID" value="RZC71151"/>
    <property type="gene ID" value="C5167_034340"/>
</dbReference>
<sequence>MWGRKMYLWVVVHGAGNDGNEVVVMGSSGGGSVGGQYGSQVVGNSYSM</sequence>
<evidence type="ECO:0000313" key="1">
    <source>
        <dbReference type="EMBL" id="RZC71151.1"/>
    </source>
</evidence>
<name>A0A4Y7KG67_PAPSO</name>
<protein>
    <submittedName>
        <fullName evidence="1">Uncharacterized protein</fullName>
    </submittedName>
</protein>
<gene>
    <name evidence="1" type="ORF">C5167_034340</name>
</gene>
<evidence type="ECO:0000313" key="2">
    <source>
        <dbReference type="Proteomes" id="UP000316621"/>
    </source>
</evidence>